<evidence type="ECO:0000313" key="4">
    <source>
        <dbReference type="Proteomes" id="UP001549799"/>
    </source>
</evidence>
<protein>
    <submittedName>
        <fullName evidence="3">DUF4382 domain-containing protein</fullName>
    </submittedName>
</protein>
<evidence type="ECO:0000259" key="2">
    <source>
        <dbReference type="Pfam" id="PF14321"/>
    </source>
</evidence>
<dbReference type="RefSeq" id="WP_354613719.1">
    <property type="nucleotide sequence ID" value="NZ_JBEXAE010000001.1"/>
</dbReference>
<evidence type="ECO:0000313" key="3">
    <source>
        <dbReference type="EMBL" id="MET6989350.1"/>
    </source>
</evidence>
<dbReference type="InterPro" id="IPR025491">
    <property type="entry name" value="DUF4382"/>
</dbReference>
<sequence length="315" mass="33811">MKNYLKNAGIILISFFAFISCNDNNDDSGMEAESYDTTFKVTDAPIDNANVEAVVVTITNVKVDDKALEAFTATTVNLAALVNGKTETLGNLDLKAGSYSNIEFEVDFEKDVNGNAPGCYVQMADGTKDALVASSNKIAIQDKFEVLAKSVNQVVIDFDLRKTVKEDQNTLSNDFNFVTMSEFSAGIRVVNEDLSGKISGTANDANNTSDKIIVYAYEKGTFNADAETKGSGVSKVTFANAVTSSEVSGLNKSYNLSFLKEGEYELVFASYTEDNNKFFFSSMLNAESTTGLNLGALSVASSLQISANVTITGSK</sequence>
<accession>A0ABV2SQB1</accession>
<keyword evidence="4" id="KW-1185">Reference proteome</keyword>
<evidence type="ECO:0000256" key="1">
    <source>
        <dbReference type="SAM" id="SignalP"/>
    </source>
</evidence>
<reference evidence="3 4" key="1">
    <citation type="submission" date="2024-07" db="EMBL/GenBank/DDBJ databases">
        <title>The genome sequence of type strain Sediminicola arcticus GDMCC 1.2805.</title>
        <authorList>
            <person name="Liu Y."/>
        </authorList>
    </citation>
    <scope>NUCLEOTIDE SEQUENCE [LARGE SCALE GENOMIC DNA]</scope>
    <source>
        <strain evidence="3 4">GDMCC 1.2805</strain>
    </source>
</reference>
<name>A0ABV2SQB1_9FLAO</name>
<feature type="signal peptide" evidence="1">
    <location>
        <begin position="1"/>
        <end position="19"/>
    </location>
</feature>
<gene>
    <name evidence="3" type="ORF">ABXZ36_01660</name>
</gene>
<comment type="caution">
    <text evidence="3">The sequence shown here is derived from an EMBL/GenBank/DDBJ whole genome shotgun (WGS) entry which is preliminary data.</text>
</comment>
<keyword evidence="1" id="KW-0732">Signal</keyword>
<organism evidence="3 4">
    <name type="scientific">Sediminicola arcticus</name>
    <dbReference type="NCBI Taxonomy" id="1574308"/>
    <lineage>
        <taxon>Bacteria</taxon>
        <taxon>Pseudomonadati</taxon>
        <taxon>Bacteroidota</taxon>
        <taxon>Flavobacteriia</taxon>
        <taxon>Flavobacteriales</taxon>
        <taxon>Flavobacteriaceae</taxon>
        <taxon>Sediminicola</taxon>
    </lineage>
</organism>
<dbReference type="Pfam" id="PF14321">
    <property type="entry name" value="DUF4382"/>
    <property type="match status" value="1"/>
</dbReference>
<dbReference type="EMBL" id="JBEXAE010000001">
    <property type="protein sequence ID" value="MET6989350.1"/>
    <property type="molecule type" value="Genomic_DNA"/>
</dbReference>
<dbReference type="Proteomes" id="UP001549799">
    <property type="component" value="Unassembled WGS sequence"/>
</dbReference>
<feature type="chain" id="PRO_5046671567" evidence="1">
    <location>
        <begin position="20"/>
        <end position="315"/>
    </location>
</feature>
<dbReference type="PROSITE" id="PS51257">
    <property type="entry name" value="PROKAR_LIPOPROTEIN"/>
    <property type="match status" value="1"/>
</dbReference>
<proteinExistence type="predicted"/>
<feature type="domain" description="DUF4382" evidence="2">
    <location>
        <begin position="38"/>
        <end position="169"/>
    </location>
</feature>